<dbReference type="EMBL" id="CAKOGP040001736">
    <property type="protein sequence ID" value="CAJ1948007.1"/>
    <property type="molecule type" value="Genomic_DNA"/>
</dbReference>
<proteinExistence type="predicted"/>
<name>A0AAD2FP61_9STRA</name>
<gene>
    <name evidence="3" type="ORF">CYCCA115_LOCUS11418</name>
</gene>
<organism evidence="3 4">
    <name type="scientific">Cylindrotheca closterium</name>
    <dbReference type="NCBI Taxonomy" id="2856"/>
    <lineage>
        <taxon>Eukaryota</taxon>
        <taxon>Sar</taxon>
        <taxon>Stramenopiles</taxon>
        <taxon>Ochrophyta</taxon>
        <taxon>Bacillariophyta</taxon>
        <taxon>Bacillariophyceae</taxon>
        <taxon>Bacillariophycidae</taxon>
        <taxon>Bacillariales</taxon>
        <taxon>Bacillariaceae</taxon>
        <taxon>Cylindrotheca</taxon>
    </lineage>
</organism>
<keyword evidence="2" id="KW-0732">Signal</keyword>
<feature type="region of interest" description="Disordered" evidence="1">
    <location>
        <begin position="167"/>
        <end position="229"/>
    </location>
</feature>
<evidence type="ECO:0000256" key="2">
    <source>
        <dbReference type="SAM" id="SignalP"/>
    </source>
</evidence>
<dbReference type="AlphaFoldDB" id="A0AAD2FP61"/>
<feature type="compositionally biased region" description="Polar residues" evidence="1">
    <location>
        <begin position="628"/>
        <end position="640"/>
    </location>
</feature>
<evidence type="ECO:0000256" key="1">
    <source>
        <dbReference type="SAM" id="MobiDB-lite"/>
    </source>
</evidence>
<sequence>MRSLTISAFFLGLANAQRCPGICINDGEQLLNPTEPIFLNSGTQFCATLNDISRQIVNNAVQCEDSAIQAIALGCECGVPPTPTLAPSPAPVVPDLPTLAPVVPGQEPCLGICPGGTLLNPNRIITIPGQTADFCFVIDGQLQEIVGNPTQCNTLSTSARISGCQCEGVPTATPSMNPTRTRSPTPRPSVNPTGTPTGSAAPTRSASPTKVPTTPDPTGSPTTPKPTAAPGPCSGVCYDASLTVADPDFIIVVPNANGNGIITETCGEADARYRQIVAPGGVCETFSRSAQNNGCSCVAPVECPGICNSGLVTPKSGQQIVTPDLLVNIDGRQDTCANWDARWDGTTSPVLCESVPSKISQALSAGCKCDVPVDCEGLCPGEQVTTPNVVVSLSNGVEAPCSQLDAEFDATIDPGRCNEYTPFKAEMLNNGCRCGTPIDCDGLCPALNEELLTPDLLVDLPAGTSATCSSLDLLARQLIDEGLCTDSINEALAAGCRCGEPKKCDGICPNKDRKLFDKKFEITVPWTGELEECDKVEKEMKDTIIDEIVCLERREGAIQAGCQCGETTESPSMMPSISAAPSRAASSNPTGVPTGTPPTVAPNTPLQNEPTVTGGEPTIDGGDEPTTNDRSPGELNSASGNNKQYLMMTVVTMVAAVGVALGL</sequence>
<dbReference type="Proteomes" id="UP001295423">
    <property type="component" value="Unassembled WGS sequence"/>
</dbReference>
<feature type="compositionally biased region" description="Low complexity" evidence="1">
    <location>
        <begin position="173"/>
        <end position="203"/>
    </location>
</feature>
<evidence type="ECO:0000313" key="4">
    <source>
        <dbReference type="Proteomes" id="UP001295423"/>
    </source>
</evidence>
<feature type="compositionally biased region" description="Low complexity" evidence="1">
    <location>
        <begin position="212"/>
        <end position="222"/>
    </location>
</feature>
<comment type="caution">
    <text evidence="3">The sequence shown here is derived from an EMBL/GenBank/DDBJ whole genome shotgun (WGS) entry which is preliminary data.</text>
</comment>
<protein>
    <submittedName>
        <fullName evidence="3">Uncharacterized protein</fullName>
    </submittedName>
</protein>
<feature type="compositionally biased region" description="Low complexity" evidence="1">
    <location>
        <begin position="570"/>
        <end position="594"/>
    </location>
</feature>
<feature type="chain" id="PRO_5042164407" evidence="2">
    <location>
        <begin position="17"/>
        <end position="663"/>
    </location>
</feature>
<accession>A0AAD2FP61</accession>
<reference evidence="3" key="1">
    <citation type="submission" date="2023-08" db="EMBL/GenBank/DDBJ databases">
        <authorList>
            <person name="Audoor S."/>
            <person name="Bilcke G."/>
        </authorList>
    </citation>
    <scope>NUCLEOTIDE SEQUENCE</scope>
</reference>
<keyword evidence="4" id="KW-1185">Reference proteome</keyword>
<evidence type="ECO:0000313" key="3">
    <source>
        <dbReference type="EMBL" id="CAJ1948007.1"/>
    </source>
</evidence>
<feature type="region of interest" description="Disordered" evidence="1">
    <location>
        <begin position="566"/>
        <end position="640"/>
    </location>
</feature>
<feature type="signal peptide" evidence="2">
    <location>
        <begin position="1"/>
        <end position="16"/>
    </location>
</feature>